<sequence length="134" mass="13924">MTTGLTPDQITDAMPFARALGVEIDAAAPEEVTGHLDWAADRCTAGGLMHGGALMALADTLGAACAFLNLPAGASTTTLESKTNFFRGVKEGTVRGVSHPLHTGRTSIVVQTDLYDGTGRRVAQVTQTQAVLKL</sequence>
<protein>
    <submittedName>
        <fullName evidence="3">PaaI family thioesterase</fullName>
    </submittedName>
</protein>
<dbReference type="Proteomes" id="UP000483004">
    <property type="component" value="Unassembled WGS sequence"/>
</dbReference>
<evidence type="ECO:0000259" key="2">
    <source>
        <dbReference type="Pfam" id="PF03061"/>
    </source>
</evidence>
<name>A0A6L3VFU1_9ACTN</name>
<dbReference type="CDD" id="cd03443">
    <property type="entry name" value="PaaI_thioesterase"/>
    <property type="match status" value="1"/>
</dbReference>
<reference evidence="3 4" key="1">
    <citation type="submission" date="2019-09" db="EMBL/GenBank/DDBJ databases">
        <title>Actinomadura physcomitrii sp. nov., a novel actinomycete isolated from moss [Physcomitrium sphaericum (Ludw) Fuernr].</title>
        <authorList>
            <person name="Liu C."/>
            <person name="Zhuang X."/>
        </authorList>
    </citation>
    <scope>NUCLEOTIDE SEQUENCE [LARGE SCALE GENOMIC DNA]</scope>
    <source>
        <strain evidence="3 4">CYP1-1B</strain>
    </source>
</reference>
<keyword evidence="1" id="KW-0378">Hydrolase</keyword>
<comment type="caution">
    <text evidence="3">The sequence shown here is derived from an EMBL/GenBank/DDBJ whole genome shotgun (WGS) entry which is preliminary data.</text>
</comment>
<evidence type="ECO:0000313" key="4">
    <source>
        <dbReference type="Proteomes" id="UP000483004"/>
    </source>
</evidence>
<dbReference type="EMBL" id="WBMR01000386">
    <property type="protein sequence ID" value="KAB2354180.1"/>
    <property type="molecule type" value="Genomic_DNA"/>
</dbReference>
<dbReference type="AlphaFoldDB" id="A0A6L3VFU1"/>
<dbReference type="SUPFAM" id="SSF54637">
    <property type="entry name" value="Thioesterase/thiol ester dehydrase-isomerase"/>
    <property type="match status" value="1"/>
</dbReference>
<feature type="domain" description="Thioesterase" evidence="2">
    <location>
        <begin position="46"/>
        <end position="122"/>
    </location>
</feature>
<dbReference type="Gene3D" id="3.10.129.10">
    <property type="entry name" value="Hotdog Thioesterase"/>
    <property type="match status" value="1"/>
</dbReference>
<dbReference type="NCBIfam" id="TIGR00369">
    <property type="entry name" value="unchar_dom_1"/>
    <property type="match status" value="1"/>
</dbReference>
<evidence type="ECO:0000256" key="1">
    <source>
        <dbReference type="ARBA" id="ARBA00022801"/>
    </source>
</evidence>
<dbReference type="Pfam" id="PF03061">
    <property type="entry name" value="4HBT"/>
    <property type="match status" value="1"/>
</dbReference>
<dbReference type="PANTHER" id="PTHR43240:SF8">
    <property type="entry name" value="PHENYLACETIC ACID DEGRADATION-RELATED PROTEIN"/>
    <property type="match status" value="1"/>
</dbReference>
<proteinExistence type="predicted"/>
<gene>
    <name evidence="3" type="ORF">F9B16_49025</name>
</gene>
<accession>A0A6L3VFU1</accession>
<dbReference type="GO" id="GO:0005829">
    <property type="term" value="C:cytosol"/>
    <property type="evidence" value="ECO:0007669"/>
    <property type="project" value="TreeGrafter"/>
</dbReference>
<dbReference type="InterPro" id="IPR006683">
    <property type="entry name" value="Thioestr_dom"/>
</dbReference>
<organism evidence="3 4">
    <name type="scientific">Actinomadura montaniterrae</name>
    <dbReference type="NCBI Taxonomy" id="1803903"/>
    <lineage>
        <taxon>Bacteria</taxon>
        <taxon>Bacillati</taxon>
        <taxon>Actinomycetota</taxon>
        <taxon>Actinomycetes</taxon>
        <taxon>Streptosporangiales</taxon>
        <taxon>Thermomonosporaceae</taxon>
        <taxon>Actinomadura</taxon>
    </lineage>
</organism>
<keyword evidence="4" id="KW-1185">Reference proteome</keyword>
<dbReference type="PANTHER" id="PTHR43240">
    <property type="entry name" value="1,4-DIHYDROXY-2-NAPHTHOYL-COA THIOESTERASE 1"/>
    <property type="match status" value="1"/>
</dbReference>
<dbReference type="OrthoDB" id="9813282at2"/>
<dbReference type="GO" id="GO:0061522">
    <property type="term" value="F:1,4-dihydroxy-2-naphthoyl-CoA thioesterase activity"/>
    <property type="evidence" value="ECO:0007669"/>
    <property type="project" value="TreeGrafter"/>
</dbReference>
<dbReference type="InterPro" id="IPR003736">
    <property type="entry name" value="PAAI_dom"/>
</dbReference>
<evidence type="ECO:0000313" key="3">
    <source>
        <dbReference type="EMBL" id="KAB2354180.1"/>
    </source>
</evidence>
<dbReference type="RefSeq" id="WP_151547119.1">
    <property type="nucleotide sequence ID" value="NZ_WBMR01000386.1"/>
</dbReference>
<dbReference type="InterPro" id="IPR029069">
    <property type="entry name" value="HotDog_dom_sf"/>
</dbReference>